<dbReference type="Pfam" id="PF04198">
    <property type="entry name" value="Sugar-bind"/>
    <property type="match status" value="1"/>
</dbReference>
<organism evidence="6 7">
    <name type="scientific">Lactobacillus bombicola</name>
    <dbReference type="NCBI Taxonomy" id="1505723"/>
    <lineage>
        <taxon>Bacteria</taxon>
        <taxon>Bacillati</taxon>
        <taxon>Bacillota</taxon>
        <taxon>Bacilli</taxon>
        <taxon>Lactobacillales</taxon>
        <taxon>Lactobacillaceae</taxon>
        <taxon>Lactobacillus</taxon>
    </lineage>
</organism>
<comment type="similarity">
    <text evidence="1">Belongs to the SorC transcriptional regulatory family.</text>
</comment>
<dbReference type="InterPro" id="IPR036388">
    <property type="entry name" value="WH-like_DNA-bd_sf"/>
</dbReference>
<dbReference type="Gene3D" id="3.40.50.1360">
    <property type="match status" value="1"/>
</dbReference>
<keyword evidence="2" id="KW-0805">Transcription regulation</keyword>
<proteinExistence type="inferred from homology"/>
<keyword evidence="3 6" id="KW-0238">DNA-binding</keyword>
<evidence type="ECO:0000256" key="4">
    <source>
        <dbReference type="ARBA" id="ARBA00023163"/>
    </source>
</evidence>
<dbReference type="SUPFAM" id="SSF100950">
    <property type="entry name" value="NagB/RpiA/CoA transferase-like"/>
    <property type="match status" value="1"/>
</dbReference>
<dbReference type="Proteomes" id="UP000199599">
    <property type="component" value="Unassembled WGS sequence"/>
</dbReference>
<dbReference type="STRING" id="1505723.SAMN04487792_0194"/>
<dbReference type="RefSeq" id="WP_090092036.1">
    <property type="nucleotide sequence ID" value="NZ_CBCRVU010000001.1"/>
</dbReference>
<dbReference type="PANTHER" id="PTHR34294:SF1">
    <property type="entry name" value="TRANSCRIPTIONAL REGULATOR LSRR"/>
    <property type="match status" value="1"/>
</dbReference>
<name>A0A1I1R6R0_9LACO</name>
<accession>A0A1I1R6R0</accession>
<evidence type="ECO:0000313" key="6">
    <source>
        <dbReference type="EMBL" id="SFD29999.1"/>
    </source>
</evidence>
<dbReference type="GO" id="GO:0030246">
    <property type="term" value="F:carbohydrate binding"/>
    <property type="evidence" value="ECO:0007669"/>
    <property type="project" value="InterPro"/>
</dbReference>
<sequence length="314" mass="36156">MTLLSDEQLANIAHDYFLSNLNIADISKKYDLSRYLIDKAINEARDKGIVKINIYQRPKRAHKLEQEFQKLFNLKEAYILEDLETKNQDNEMIVHYAAKQIQNYIKPAHVIGLSWGTLIKDIIDNFTESNHEDLTFVQLVGLAVNTSRRKNQLTQQAAEKFNAKCLNMPAPLYTINSKLVKEIKKEPYYEYIDQYFKKIDLIFASIGTVKSLESGKFFMDYYSNKLLKDLDYSQIAGVIFGRPYDINGNFYQPIESHICGISMQNILQIPTRFIVVKNRFKDDALLGALRSGIITHLVTTSGIAQRVLQKANIN</sequence>
<dbReference type="InterPro" id="IPR051054">
    <property type="entry name" value="SorC_transcr_regulators"/>
</dbReference>
<gene>
    <name evidence="6" type="ORF">SAMN04487792_0194</name>
</gene>
<dbReference type="InterPro" id="IPR037171">
    <property type="entry name" value="NagB/RpiA_transferase-like"/>
</dbReference>
<evidence type="ECO:0000256" key="2">
    <source>
        <dbReference type="ARBA" id="ARBA00023015"/>
    </source>
</evidence>
<protein>
    <submittedName>
        <fullName evidence="6">DNA-binding transcriptional regulator LsrR, DeoR family</fullName>
    </submittedName>
</protein>
<evidence type="ECO:0000256" key="3">
    <source>
        <dbReference type="ARBA" id="ARBA00023125"/>
    </source>
</evidence>
<feature type="domain" description="Sugar-binding" evidence="5">
    <location>
        <begin position="58"/>
        <end position="308"/>
    </location>
</feature>
<dbReference type="GO" id="GO:0003677">
    <property type="term" value="F:DNA binding"/>
    <property type="evidence" value="ECO:0007669"/>
    <property type="project" value="UniProtKB-KW"/>
</dbReference>
<evidence type="ECO:0000259" key="5">
    <source>
        <dbReference type="Pfam" id="PF04198"/>
    </source>
</evidence>
<keyword evidence="4" id="KW-0804">Transcription</keyword>
<dbReference type="AlphaFoldDB" id="A0A1I1R6R0"/>
<reference evidence="7" key="1">
    <citation type="submission" date="2016-10" db="EMBL/GenBank/DDBJ databases">
        <authorList>
            <person name="Varghese N."/>
            <person name="Submissions S."/>
        </authorList>
    </citation>
    <scope>NUCLEOTIDE SEQUENCE [LARGE SCALE GENOMIC DNA]</scope>
    <source>
        <strain evidence="7">R-53102</strain>
    </source>
</reference>
<dbReference type="Gene3D" id="1.10.10.10">
    <property type="entry name" value="Winged helix-like DNA-binding domain superfamily/Winged helix DNA-binding domain"/>
    <property type="match status" value="1"/>
</dbReference>
<dbReference type="EMBL" id="FOMN01000001">
    <property type="protein sequence ID" value="SFD29999.1"/>
    <property type="molecule type" value="Genomic_DNA"/>
</dbReference>
<dbReference type="PANTHER" id="PTHR34294">
    <property type="entry name" value="TRANSCRIPTIONAL REGULATOR-RELATED"/>
    <property type="match status" value="1"/>
</dbReference>
<evidence type="ECO:0000313" key="7">
    <source>
        <dbReference type="Proteomes" id="UP000199599"/>
    </source>
</evidence>
<dbReference type="InterPro" id="IPR007324">
    <property type="entry name" value="Sugar-bd_dom_put"/>
</dbReference>
<evidence type="ECO:0000256" key="1">
    <source>
        <dbReference type="ARBA" id="ARBA00010466"/>
    </source>
</evidence>